<dbReference type="InterPro" id="IPR029044">
    <property type="entry name" value="Nucleotide-diphossugar_trans"/>
</dbReference>
<dbReference type="InterPro" id="IPR003329">
    <property type="entry name" value="Cytidylyl_trans"/>
</dbReference>
<dbReference type="PANTHER" id="PTHR21485:SF6">
    <property type="entry name" value="N-ACYLNEURAMINATE CYTIDYLYLTRANSFERASE-RELATED"/>
    <property type="match status" value="1"/>
</dbReference>
<dbReference type="EMBL" id="CP046400">
    <property type="protein sequence ID" value="QGY39354.1"/>
    <property type="molecule type" value="Genomic_DNA"/>
</dbReference>
<dbReference type="InterPro" id="IPR050793">
    <property type="entry name" value="CMP-NeuNAc_synthase"/>
</dbReference>
<name>A0A6I6JP06_9BACT</name>
<dbReference type="RefSeq" id="WP_158946580.1">
    <property type="nucleotide sequence ID" value="NZ_CP046400.1"/>
</dbReference>
<keyword evidence="2" id="KW-1185">Reference proteome</keyword>
<organism evidence="1 2">
    <name type="scientific">Pseudodesulfovibrio cashew</name>
    <dbReference type="NCBI Taxonomy" id="2678688"/>
    <lineage>
        <taxon>Bacteria</taxon>
        <taxon>Pseudomonadati</taxon>
        <taxon>Thermodesulfobacteriota</taxon>
        <taxon>Desulfovibrionia</taxon>
        <taxon>Desulfovibrionales</taxon>
        <taxon>Desulfovibrionaceae</taxon>
    </lineage>
</organism>
<evidence type="ECO:0000313" key="2">
    <source>
        <dbReference type="Proteomes" id="UP000428328"/>
    </source>
</evidence>
<dbReference type="CDD" id="cd02513">
    <property type="entry name" value="CMP-NeuAc_Synthase"/>
    <property type="match status" value="1"/>
</dbReference>
<dbReference type="Proteomes" id="UP000428328">
    <property type="component" value="Chromosome"/>
</dbReference>
<dbReference type="PANTHER" id="PTHR21485">
    <property type="entry name" value="HAD SUPERFAMILY MEMBERS CMAS AND KDSC"/>
    <property type="match status" value="1"/>
</dbReference>
<dbReference type="SUPFAM" id="SSF53448">
    <property type="entry name" value="Nucleotide-diphospho-sugar transferases"/>
    <property type="match status" value="1"/>
</dbReference>
<accession>A0A6I6JP06</accession>
<dbReference type="KEGG" id="psel:GM415_04205"/>
<gene>
    <name evidence="1" type="ORF">GM415_04205</name>
</gene>
<keyword evidence="1" id="KW-0808">Transferase</keyword>
<dbReference type="GO" id="GO:0008781">
    <property type="term" value="F:N-acylneuraminate cytidylyltransferase activity"/>
    <property type="evidence" value="ECO:0007669"/>
    <property type="project" value="TreeGrafter"/>
</dbReference>
<dbReference type="Pfam" id="PF02348">
    <property type="entry name" value="CTP_transf_3"/>
    <property type="match status" value="1"/>
</dbReference>
<dbReference type="Gene3D" id="3.90.550.10">
    <property type="entry name" value="Spore Coat Polysaccharide Biosynthesis Protein SpsA, Chain A"/>
    <property type="match status" value="1"/>
</dbReference>
<sequence>MACNEVIAIIPARGGSKGIPRKNIRELCGKPLVAYSIETALAAKQIHRVIVSTDDEEIAEVSRRYGAEVPFLRPREMATSVSNVAEAFNYTVEKLYGWLPDDIGVVALYPTHPFRTPAMLDKIAGLHEQGYDSVITVRHLEARGNSLLRIDPAEGRLRPTLARGDVRRRDAGIRCSRPYGLASFFQFKPSKRQYLYGIRDRISLIDIDYEEDFLLAEEIVQRGLFDFGIGQ</sequence>
<proteinExistence type="predicted"/>
<reference evidence="1 2" key="1">
    <citation type="submission" date="2019-11" db="EMBL/GenBank/DDBJ databases">
        <authorList>
            <person name="Zheng R.K."/>
            <person name="Sun C.M."/>
        </authorList>
    </citation>
    <scope>NUCLEOTIDE SEQUENCE [LARGE SCALE GENOMIC DNA]</scope>
    <source>
        <strain evidence="1 2">SRB007</strain>
    </source>
</reference>
<protein>
    <submittedName>
        <fullName evidence="1">NTP transferase domain-containing protein</fullName>
    </submittedName>
</protein>
<evidence type="ECO:0000313" key="1">
    <source>
        <dbReference type="EMBL" id="QGY39354.1"/>
    </source>
</evidence>
<dbReference type="AlphaFoldDB" id="A0A6I6JP06"/>